<evidence type="ECO:0000313" key="2">
    <source>
        <dbReference type="Proteomes" id="UP000710440"/>
    </source>
</evidence>
<comment type="caution">
    <text evidence="1">The sequence shown here is derived from an EMBL/GenBank/DDBJ whole genome shotgun (WGS) entry which is preliminary data.</text>
</comment>
<proteinExistence type="predicted"/>
<evidence type="ECO:0000313" key="1">
    <source>
        <dbReference type="EMBL" id="GIK02996.1"/>
    </source>
</evidence>
<dbReference type="GO" id="GO:0036088">
    <property type="term" value="P:D-serine catabolic process"/>
    <property type="evidence" value="ECO:0007669"/>
    <property type="project" value="TreeGrafter"/>
</dbReference>
<dbReference type="GeneID" id="66935044"/>
<dbReference type="PANTHER" id="PTHR28004">
    <property type="entry name" value="ZGC:162816-RELATED"/>
    <property type="match status" value="1"/>
</dbReference>
<protein>
    <submittedName>
        <fullName evidence="1">Uncharacterized protein</fullName>
    </submittedName>
</protein>
<dbReference type="Proteomes" id="UP000710440">
    <property type="component" value="Unassembled WGS sequence"/>
</dbReference>
<reference evidence="1 2" key="1">
    <citation type="submission" date="2021-02" db="EMBL/GenBank/DDBJ databases">
        <title>Pan-genome distribution and transcriptional activeness of fungal secondary metabolism genes in Aspergillus section Fumigati.</title>
        <authorList>
            <person name="Takahashi H."/>
            <person name="Umemura M."/>
            <person name="Ninomiya A."/>
            <person name="Kusuya Y."/>
            <person name="Urayama S."/>
            <person name="Shimizu M."/>
            <person name="Watanabe A."/>
            <person name="Kamei K."/>
            <person name="Yaguchi T."/>
            <person name="Hagiwara D."/>
        </authorList>
    </citation>
    <scope>NUCLEOTIDE SEQUENCE [LARGE SCALE GENOMIC DNA]</scope>
    <source>
        <strain evidence="1 2">IFM 47045</strain>
    </source>
</reference>
<dbReference type="InterPro" id="IPR029066">
    <property type="entry name" value="PLP-binding_barrel"/>
</dbReference>
<keyword evidence="2" id="KW-1185">Reference proteome</keyword>
<sequence>MSAMASNPLSRYPPSNEELRRFYIGRDIGDVPKPAVVLDVAIIKRHCQTMLQTVKQLGVAFRAHIKTLKTPQIARLQAGTESSDANFVVSTVAELETQLPLLQELQAQNRRVNVLYGIPLAPSQQLETNAQRSDSSEVEDESAISVIAEVCSVYNEGERDKPEALVAAGTLAQVGNRASLTPAGR</sequence>
<dbReference type="PANTHER" id="PTHR28004:SF2">
    <property type="entry name" value="D-SERINE DEHYDRATASE"/>
    <property type="match status" value="1"/>
</dbReference>
<dbReference type="InterPro" id="IPR051466">
    <property type="entry name" value="D-amino_acid_metab_enzyme"/>
</dbReference>
<name>A0A9P3F6G5_ASPVI</name>
<dbReference type="Gene3D" id="3.20.20.10">
    <property type="entry name" value="Alanine racemase"/>
    <property type="match status" value="1"/>
</dbReference>
<dbReference type="EMBL" id="BOPL01000005">
    <property type="protein sequence ID" value="GIK02996.1"/>
    <property type="molecule type" value="Genomic_DNA"/>
</dbReference>
<accession>A0A9P3F6G5</accession>
<gene>
    <name evidence="1" type="ORF">Aspvir_007062</name>
</gene>
<dbReference type="GO" id="GO:0008721">
    <property type="term" value="F:D-serine ammonia-lyase activity"/>
    <property type="evidence" value="ECO:0007669"/>
    <property type="project" value="TreeGrafter"/>
</dbReference>
<dbReference type="RefSeq" id="XP_043126182.1">
    <property type="nucleotide sequence ID" value="XM_043270247.1"/>
</dbReference>
<organism evidence="1 2">
    <name type="scientific">Aspergillus viridinutans</name>
    <dbReference type="NCBI Taxonomy" id="75553"/>
    <lineage>
        <taxon>Eukaryota</taxon>
        <taxon>Fungi</taxon>
        <taxon>Dikarya</taxon>
        <taxon>Ascomycota</taxon>
        <taxon>Pezizomycotina</taxon>
        <taxon>Eurotiomycetes</taxon>
        <taxon>Eurotiomycetidae</taxon>
        <taxon>Eurotiales</taxon>
        <taxon>Aspergillaceae</taxon>
        <taxon>Aspergillus</taxon>
        <taxon>Aspergillus subgen. Fumigati</taxon>
    </lineage>
</organism>
<dbReference type="AlphaFoldDB" id="A0A9P3F6G5"/>
<dbReference type="OrthoDB" id="20198at2759"/>